<dbReference type="PATRIC" id="fig|1619036.3.peg.26"/>
<evidence type="ECO:0000256" key="1">
    <source>
        <dbReference type="ARBA" id="ARBA00022490"/>
    </source>
</evidence>
<keyword evidence="1 3" id="KW-0963">Cytoplasm</keyword>
<reference evidence="4 5" key="1">
    <citation type="journal article" date="2015" name="Nature">
        <title>rRNA introns, odd ribosomes, and small enigmatic genomes across a large radiation of phyla.</title>
        <authorList>
            <person name="Brown C.T."/>
            <person name="Hug L.A."/>
            <person name="Thomas B.C."/>
            <person name="Sharon I."/>
            <person name="Castelle C.J."/>
            <person name="Singh A."/>
            <person name="Wilkins M.J."/>
            <person name="Williams K.H."/>
            <person name="Banfield J.F."/>
        </authorList>
    </citation>
    <scope>NUCLEOTIDE SEQUENCE [LARGE SCALE GENOMIC DNA]</scope>
</reference>
<organism evidence="4 5">
    <name type="scientific">Candidatus Magasanikbacteria bacterium GW2011_GWA2_37_8</name>
    <dbReference type="NCBI Taxonomy" id="1619036"/>
    <lineage>
        <taxon>Bacteria</taxon>
        <taxon>Candidatus Magasanikiibacteriota</taxon>
    </lineage>
</organism>
<dbReference type="InterPro" id="IPR000037">
    <property type="entry name" value="SsrA-bd_prot"/>
</dbReference>
<gene>
    <name evidence="3" type="primary">smpB</name>
    <name evidence="4" type="ORF">US58_C0001G0024</name>
</gene>
<dbReference type="InterPro" id="IPR023620">
    <property type="entry name" value="SmpB"/>
</dbReference>
<comment type="caution">
    <text evidence="4">The sequence shown here is derived from an EMBL/GenBank/DDBJ whole genome shotgun (WGS) entry which is preliminary data.</text>
</comment>
<dbReference type="Proteomes" id="UP000034333">
    <property type="component" value="Unassembled WGS sequence"/>
</dbReference>
<accession>A0A0G0HRV7</accession>
<dbReference type="AlphaFoldDB" id="A0A0G0HRV7"/>
<dbReference type="Pfam" id="PF01668">
    <property type="entry name" value="SmpB"/>
    <property type="match status" value="1"/>
</dbReference>
<name>A0A0G0HRV7_9BACT</name>
<dbReference type="EMBL" id="LBTN01000001">
    <property type="protein sequence ID" value="KKQ41350.1"/>
    <property type="molecule type" value="Genomic_DNA"/>
</dbReference>
<dbReference type="PANTHER" id="PTHR30308:SF2">
    <property type="entry name" value="SSRA-BINDING PROTEIN"/>
    <property type="match status" value="1"/>
</dbReference>
<dbReference type="NCBIfam" id="NF003843">
    <property type="entry name" value="PRK05422.1"/>
    <property type="match status" value="1"/>
</dbReference>
<dbReference type="STRING" id="1619036.US58_C0001G0024"/>
<evidence type="ECO:0000256" key="2">
    <source>
        <dbReference type="ARBA" id="ARBA00022884"/>
    </source>
</evidence>
<evidence type="ECO:0000313" key="4">
    <source>
        <dbReference type="EMBL" id="KKQ41350.1"/>
    </source>
</evidence>
<dbReference type="Gene3D" id="2.40.280.10">
    <property type="match status" value="1"/>
</dbReference>
<dbReference type="GO" id="GO:0003723">
    <property type="term" value="F:RNA binding"/>
    <property type="evidence" value="ECO:0007669"/>
    <property type="project" value="UniProtKB-UniRule"/>
</dbReference>
<dbReference type="GO" id="GO:0070929">
    <property type="term" value="P:trans-translation"/>
    <property type="evidence" value="ECO:0007669"/>
    <property type="project" value="UniProtKB-UniRule"/>
</dbReference>
<sequence length="147" mass="16988">MTDLATNKKAFFDYEILEKFEAGLKLTGQEVKSVKNGHISLKGAYITFHNNKAWLTNAHISKYQPAGPMPDYDPTANREILLHKKELRHLQTKTMEKGLTIVPLSVYTKLRFVKVQIGVGRGKKLHDKRETIKKRDNERELQRTLKN</sequence>
<keyword evidence="2 3" id="KW-0694">RNA-binding</keyword>
<dbReference type="GO" id="GO:0005829">
    <property type="term" value="C:cytosol"/>
    <property type="evidence" value="ECO:0007669"/>
    <property type="project" value="TreeGrafter"/>
</dbReference>
<dbReference type="SUPFAM" id="SSF74982">
    <property type="entry name" value="Small protein B (SmpB)"/>
    <property type="match status" value="1"/>
</dbReference>
<comment type="function">
    <text evidence="3">Required for rescue of stalled ribosomes mediated by trans-translation. Binds to transfer-messenger RNA (tmRNA), required for stable association of tmRNA with ribosomes. tmRNA and SmpB together mimic tRNA shape, replacing the anticodon stem-loop with SmpB. tmRNA is encoded by the ssrA gene; the 2 termini fold to resemble tRNA(Ala) and it encodes a 'tag peptide', a short internal open reading frame. During trans-translation Ala-aminoacylated tmRNA acts like a tRNA, entering the A-site of stalled ribosomes, displacing the stalled mRNA. The ribosome then switches to translate the ORF on the tmRNA; the nascent peptide is terminated with the 'tag peptide' encoded by the tmRNA and targeted for degradation. The ribosome is freed to recommence translation, which seems to be the essential function of trans-translation.</text>
</comment>
<dbReference type="InterPro" id="IPR020081">
    <property type="entry name" value="SsrA-bd_prot_CS"/>
</dbReference>
<dbReference type="GO" id="GO:0070930">
    <property type="term" value="P:trans-translation-dependent protein tagging"/>
    <property type="evidence" value="ECO:0007669"/>
    <property type="project" value="TreeGrafter"/>
</dbReference>
<proteinExistence type="inferred from homology"/>
<comment type="subcellular location">
    <subcellularLocation>
        <location evidence="3">Cytoplasm</location>
    </subcellularLocation>
    <text evidence="3">The tmRNA-SmpB complex associates with stalled 70S ribosomes.</text>
</comment>
<dbReference type="PROSITE" id="PS01317">
    <property type="entry name" value="SSRP"/>
    <property type="match status" value="1"/>
</dbReference>
<dbReference type="PANTHER" id="PTHR30308">
    <property type="entry name" value="TMRNA-BINDING COMPONENT OF TRANS-TRANSLATION TAGGING COMPLEX"/>
    <property type="match status" value="1"/>
</dbReference>
<evidence type="ECO:0000256" key="3">
    <source>
        <dbReference type="HAMAP-Rule" id="MF_00023"/>
    </source>
</evidence>
<protein>
    <recommendedName>
        <fullName evidence="3">SsrA-binding protein</fullName>
    </recommendedName>
    <alternativeName>
        <fullName evidence="3">Small protein B</fullName>
    </alternativeName>
</protein>
<dbReference type="HAMAP" id="MF_00023">
    <property type="entry name" value="SmpB"/>
    <property type="match status" value="1"/>
</dbReference>
<evidence type="ECO:0000313" key="5">
    <source>
        <dbReference type="Proteomes" id="UP000034333"/>
    </source>
</evidence>
<dbReference type="NCBIfam" id="TIGR00086">
    <property type="entry name" value="smpB"/>
    <property type="match status" value="1"/>
</dbReference>
<dbReference type="CDD" id="cd09294">
    <property type="entry name" value="SmpB"/>
    <property type="match status" value="1"/>
</dbReference>
<comment type="similarity">
    <text evidence="3">Belongs to the SmpB family.</text>
</comment>